<dbReference type="GO" id="GO:0031982">
    <property type="term" value="C:vesicle"/>
    <property type="evidence" value="ECO:0000318"/>
    <property type="project" value="GO_Central"/>
</dbReference>
<keyword evidence="3" id="KW-1185">Reference proteome</keyword>
<dbReference type="Gramene" id="Mp6g17960.1">
    <property type="protein sequence ID" value="Mp6g17960.1.cds1"/>
    <property type="gene ID" value="Mp6g17960"/>
</dbReference>
<feature type="compositionally biased region" description="Polar residues" evidence="1">
    <location>
        <begin position="337"/>
        <end position="346"/>
    </location>
</feature>
<accession>A0A2R6X3F2</accession>
<dbReference type="PANTHER" id="PTHR23172:SF19">
    <property type="entry name" value="J DOMAIN-CONTAINING PROTEIN"/>
    <property type="match status" value="1"/>
</dbReference>
<feature type="compositionally biased region" description="Polar residues" evidence="1">
    <location>
        <begin position="294"/>
        <end position="304"/>
    </location>
</feature>
<dbReference type="EMBL" id="KZ772710">
    <property type="protein sequence ID" value="PTQ40644.1"/>
    <property type="molecule type" value="Genomic_DNA"/>
</dbReference>
<evidence type="ECO:0000256" key="1">
    <source>
        <dbReference type="SAM" id="MobiDB-lite"/>
    </source>
</evidence>
<dbReference type="SUPFAM" id="SSF46565">
    <property type="entry name" value="Chaperone J-domain"/>
    <property type="match status" value="1"/>
</dbReference>
<dbReference type="FunFam" id="1.10.287.110:FF:000002">
    <property type="entry name" value="putative tyrosine-protein phosphatase auxilin isoform X2"/>
    <property type="match status" value="1"/>
</dbReference>
<feature type="compositionally biased region" description="Polar residues" evidence="1">
    <location>
        <begin position="316"/>
        <end position="327"/>
    </location>
</feature>
<dbReference type="Gene3D" id="1.10.287.110">
    <property type="entry name" value="DnaJ domain"/>
    <property type="match status" value="1"/>
</dbReference>
<name>A0A2R6X3F2_MARPO</name>
<dbReference type="InterPro" id="IPR036869">
    <property type="entry name" value="J_dom_sf"/>
</dbReference>
<dbReference type="AlphaFoldDB" id="A0A2R6X3F2"/>
<protein>
    <recommendedName>
        <fullName evidence="4">J domain-containing protein</fullName>
    </recommendedName>
</protein>
<dbReference type="OrthoDB" id="1717591at2759"/>
<organism evidence="2 3">
    <name type="scientific">Marchantia polymorpha</name>
    <name type="common">Common liverwort</name>
    <name type="synonym">Marchantia aquatica</name>
    <dbReference type="NCBI Taxonomy" id="3197"/>
    <lineage>
        <taxon>Eukaryota</taxon>
        <taxon>Viridiplantae</taxon>
        <taxon>Streptophyta</taxon>
        <taxon>Embryophyta</taxon>
        <taxon>Marchantiophyta</taxon>
        <taxon>Marchantiopsida</taxon>
        <taxon>Marchantiidae</taxon>
        <taxon>Marchantiales</taxon>
        <taxon>Marchantiaceae</taxon>
        <taxon>Marchantia</taxon>
    </lineage>
</organism>
<dbReference type="GO" id="GO:0005737">
    <property type="term" value="C:cytoplasm"/>
    <property type="evidence" value="ECO:0000318"/>
    <property type="project" value="GO_Central"/>
</dbReference>
<dbReference type="GO" id="GO:0072583">
    <property type="term" value="P:clathrin-dependent endocytosis"/>
    <property type="evidence" value="ECO:0000318"/>
    <property type="project" value="GO_Central"/>
</dbReference>
<proteinExistence type="predicted"/>
<dbReference type="Proteomes" id="UP000244005">
    <property type="component" value="Unassembled WGS sequence"/>
</dbReference>
<dbReference type="PANTHER" id="PTHR23172">
    <property type="entry name" value="AUXILIN/CYCLIN G-ASSOCIATED KINASE-RELATED"/>
    <property type="match status" value="1"/>
</dbReference>
<reference evidence="3" key="1">
    <citation type="journal article" date="2017" name="Cell">
        <title>Insights into land plant evolution garnered from the Marchantia polymorpha genome.</title>
        <authorList>
            <person name="Bowman J.L."/>
            <person name="Kohchi T."/>
            <person name="Yamato K.T."/>
            <person name="Jenkins J."/>
            <person name="Shu S."/>
            <person name="Ishizaki K."/>
            <person name="Yamaoka S."/>
            <person name="Nishihama R."/>
            <person name="Nakamura Y."/>
            <person name="Berger F."/>
            <person name="Adam C."/>
            <person name="Aki S.S."/>
            <person name="Althoff F."/>
            <person name="Araki T."/>
            <person name="Arteaga-Vazquez M.A."/>
            <person name="Balasubrmanian S."/>
            <person name="Barry K."/>
            <person name="Bauer D."/>
            <person name="Boehm C.R."/>
            <person name="Briginshaw L."/>
            <person name="Caballero-Perez J."/>
            <person name="Catarino B."/>
            <person name="Chen F."/>
            <person name="Chiyoda S."/>
            <person name="Chovatia M."/>
            <person name="Davies K.M."/>
            <person name="Delmans M."/>
            <person name="Demura T."/>
            <person name="Dierschke T."/>
            <person name="Dolan L."/>
            <person name="Dorantes-Acosta A.E."/>
            <person name="Eklund D.M."/>
            <person name="Florent S.N."/>
            <person name="Flores-Sandoval E."/>
            <person name="Fujiyama A."/>
            <person name="Fukuzawa H."/>
            <person name="Galik B."/>
            <person name="Grimanelli D."/>
            <person name="Grimwood J."/>
            <person name="Grossniklaus U."/>
            <person name="Hamada T."/>
            <person name="Haseloff J."/>
            <person name="Hetherington A.J."/>
            <person name="Higo A."/>
            <person name="Hirakawa Y."/>
            <person name="Hundley H.N."/>
            <person name="Ikeda Y."/>
            <person name="Inoue K."/>
            <person name="Inoue S.I."/>
            <person name="Ishida S."/>
            <person name="Jia Q."/>
            <person name="Kakita M."/>
            <person name="Kanazawa T."/>
            <person name="Kawai Y."/>
            <person name="Kawashima T."/>
            <person name="Kennedy M."/>
            <person name="Kinose K."/>
            <person name="Kinoshita T."/>
            <person name="Kohara Y."/>
            <person name="Koide E."/>
            <person name="Komatsu K."/>
            <person name="Kopischke S."/>
            <person name="Kubo M."/>
            <person name="Kyozuka J."/>
            <person name="Lagercrantz U."/>
            <person name="Lin S.S."/>
            <person name="Lindquist E."/>
            <person name="Lipzen A.M."/>
            <person name="Lu C.W."/>
            <person name="De Luna E."/>
            <person name="Martienssen R.A."/>
            <person name="Minamino N."/>
            <person name="Mizutani M."/>
            <person name="Mizutani M."/>
            <person name="Mochizuki N."/>
            <person name="Monte I."/>
            <person name="Mosher R."/>
            <person name="Nagasaki H."/>
            <person name="Nakagami H."/>
            <person name="Naramoto S."/>
            <person name="Nishitani K."/>
            <person name="Ohtani M."/>
            <person name="Okamoto T."/>
            <person name="Okumura M."/>
            <person name="Phillips J."/>
            <person name="Pollak B."/>
            <person name="Reinders A."/>
            <person name="Rovekamp M."/>
            <person name="Sano R."/>
            <person name="Sawa S."/>
            <person name="Schmid M.W."/>
            <person name="Shirakawa M."/>
            <person name="Solano R."/>
            <person name="Spunde A."/>
            <person name="Suetsugu N."/>
            <person name="Sugano S."/>
            <person name="Sugiyama A."/>
            <person name="Sun R."/>
            <person name="Suzuki Y."/>
            <person name="Takenaka M."/>
            <person name="Takezawa D."/>
            <person name="Tomogane H."/>
            <person name="Tsuzuki M."/>
            <person name="Ueda T."/>
            <person name="Umeda M."/>
            <person name="Ward J.M."/>
            <person name="Watanabe Y."/>
            <person name="Yazaki K."/>
            <person name="Yokoyama R."/>
            <person name="Yoshitake Y."/>
            <person name="Yotsui I."/>
            <person name="Zachgo S."/>
            <person name="Schmutz J."/>
        </authorList>
    </citation>
    <scope>NUCLEOTIDE SEQUENCE [LARGE SCALE GENOMIC DNA]</scope>
    <source>
        <strain evidence="3">Tak-1</strain>
    </source>
</reference>
<dbReference type="GO" id="GO:0030276">
    <property type="term" value="F:clathrin binding"/>
    <property type="evidence" value="ECO:0000318"/>
    <property type="project" value="GO_Central"/>
</dbReference>
<gene>
    <name evidence="2" type="ORF">MARPO_0038s0006</name>
</gene>
<evidence type="ECO:0008006" key="4">
    <source>
        <dbReference type="Google" id="ProtNLM"/>
    </source>
</evidence>
<evidence type="ECO:0000313" key="3">
    <source>
        <dbReference type="Proteomes" id="UP000244005"/>
    </source>
</evidence>
<evidence type="ECO:0000313" key="2">
    <source>
        <dbReference type="EMBL" id="PTQ40644.1"/>
    </source>
</evidence>
<dbReference type="GO" id="GO:0072318">
    <property type="term" value="P:clathrin coat disassembly"/>
    <property type="evidence" value="ECO:0000318"/>
    <property type="project" value="GO_Central"/>
</dbReference>
<sequence length="538" mass="61614">MVHKTIFQHYVEEILGDDLKLEGNDGSKDTKRRGQSERMYQLVGLEKTRKEIEQVSTGELFSKTRSRKIKENVRVTDANANVELEKFGHLWRKCEEYASSPRLCGMEGVDVLVATEQKRTKRAEKRIPVQMMSRLCNCFMARTSLAETKFRKREIKSSKEKAPNDSEGYVRSKRRIEVDKVYLFCHGGSLREEKETPDPRRAAEQRERIQHQREKLIEPHVYTYKSNTSNGAIKFPAPPEAKGCKMANQLKNVCNAFRHQQTPQSRARPLSGFDENHVPVKNNFSESSVSVSSRTGQPTKSNFPGKTGDKVEVQNKDTSVSRTSEGPTSFPEKKQRAPSTTVSDMDTNVGLATPQLQRSTSLKEYFDAERKAEAASQAKKSAEDIDTFHEIEGESPHHRRLRYEGFKHLQSCKRAARKIEAINQQEQARQRESEEKTKAAFELDPQIKRWSCGREGNLRALLSSLHNVLWPECKWKSVPLSELVTPSSVKKVYRRASFCLHPDKVQQKGGTLEQKYVAEKVFGVLREAWNKFYSEELA</sequence>
<feature type="region of interest" description="Disordered" evidence="1">
    <location>
        <begin position="259"/>
        <end position="347"/>
    </location>
</feature>